<dbReference type="InterPro" id="IPR023617">
    <property type="entry name" value="Tyr-tRNA-ligase_arc/euk-type"/>
</dbReference>
<feature type="binding site" evidence="8">
    <location>
        <position position="166"/>
    </location>
    <ligand>
        <name>L-tyrosine</name>
        <dbReference type="ChEBI" id="CHEBI:58315"/>
    </ligand>
</feature>
<comment type="function">
    <text evidence="8">Catalyzes the attachment of tyrosine to tRNA(Tyr) in a two-step reaction: tyrosine is first activated by ATP to form Tyr-AMP and then transferred to the acceptor end of tRNA(Tyr).</text>
</comment>
<keyword evidence="10" id="KW-1185">Reference proteome</keyword>
<evidence type="ECO:0000313" key="10">
    <source>
        <dbReference type="Proteomes" id="UP001304970"/>
    </source>
</evidence>
<sequence length="328" mass="37389">MNETWGSMTLNPDKLELIRRNTDEIITEEELMELFKKNPAPKAYVGYEPSGKIHMGHVLTVNKLLDLQKAGCQITILLADVHAYLNKKGTFEQVRKIADYNKRCFIALGLQEENTRFVYGSDYQLGHEYMLNVIQMSRTVTLNRATRSMDEVGRAMDNPMVSQLIYPIMQSLDIALLDIDIAVGGTDQRKIHMLAREHLKDLGFKTPICIHTPILLGFDGNKMSSSNDNFISIDDSAEDIEKKLKKAYCKQGDVEQNPILELFKYHICPRYEKIVIEKPEKFGGNSTYHSFDELKEAFAAEKIHPMDLKGAAVKYLNEILDPVRAVLM</sequence>
<dbReference type="EMBL" id="CP131061">
    <property type="protein sequence ID" value="WNY26472.1"/>
    <property type="molecule type" value="Genomic_DNA"/>
</dbReference>
<dbReference type="PRINTS" id="PR01040">
    <property type="entry name" value="TRNASYNTHTYR"/>
</dbReference>
<evidence type="ECO:0000256" key="7">
    <source>
        <dbReference type="ARBA" id="ARBA00048248"/>
    </source>
</evidence>
<feature type="binding site" evidence="8">
    <location>
        <position position="170"/>
    </location>
    <ligand>
        <name>L-tyrosine</name>
        <dbReference type="ChEBI" id="CHEBI:58315"/>
    </ligand>
</feature>
<dbReference type="InterPro" id="IPR001412">
    <property type="entry name" value="aa-tRNA-synth_I_CS"/>
</dbReference>
<dbReference type="GO" id="GO:0005524">
    <property type="term" value="F:ATP binding"/>
    <property type="evidence" value="ECO:0007669"/>
    <property type="project" value="UniProtKB-UniRule"/>
</dbReference>
<dbReference type="EC" id="6.1.1.1" evidence="8"/>
<evidence type="ECO:0000256" key="3">
    <source>
        <dbReference type="ARBA" id="ARBA00022741"/>
    </source>
</evidence>
<evidence type="ECO:0000256" key="8">
    <source>
        <dbReference type="HAMAP-Rule" id="MF_02008"/>
    </source>
</evidence>
<comment type="similarity">
    <text evidence="8">Belongs to the class-I aminoacyl-tRNA synthetase family. TyrS type 3 subfamily.</text>
</comment>
<dbReference type="NCBIfam" id="TIGR00234">
    <property type="entry name" value="tyrS"/>
    <property type="match status" value="1"/>
</dbReference>
<keyword evidence="6 8" id="KW-0030">Aminoacyl-tRNA synthetase</keyword>
<protein>
    <recommendedName>
        <fullName evidence="8">Tyrosine--tRNA ligase</fullName>
        <ecNumber evidence="8">6.1.1.1</ecNumber>
    </recommendedName>
    <alternativeName>
        <fullName evidence="8">Tyrosyl-tRNA synthetase</fullName>
        <shortName evidence="8">TyrRS</shortName>
    </alternativeName>
</protein>
<evidence type="ECO:0000313" key="9">
    <source>
        <dbReference type="EMBL" id="WNY26472.1"/>
    </source>
</evidence>
<evidence type="ECO:0000256" key="1">
    <source>
        <dbReference type="ARBA" id="ARBA00022490"/>
    </source>
</evidence>
<comment type="subunit">
    <text evidence="8">Homodimer.</text>
</comment>
<dbReference type="PROSITE" id="PS00178">
    <property type="entry name" value="AA_TRNA_LIGASE_I"/>
    <property type="match status" value="1"/>
</dbReference>
<dbReference type="Proteomes" id="UP001304970">
    <property type="component" value="Chromosome"/>
</dbReference>
<dbReference type="InterPro" id="IPR050489">
    <property type="entry name" value="Tyr-tRNA_synthase"/>
</dbReference>
<dbReference type="GO" id="GO:0006437">
    <property type="term" value="P:tyrosyl-tRNA aminoacylation"/>
    <property type="evidence" value="ECO:0007669"/>
    <property type="project" value="UniProtKB-UniRule"/>
</dbReference>
<keyword evidence="5 8" id="KW-0648">Protein biosynthesis</keyword>
<dbReference type="NCBIfam" id="NF006330">
    <property type="entry name" value="PRK08560.1"/>
    <property type="match status" value="1"/>
</dbReference>
<evidence type="ECO:0000256" key="2">
    <source>
        <dbReference type="ARBA" id="ARBA00022598"/>
    </source>
</evidence>
<keyword evidence="4 8" id="KW-0067">ATP-binding</keyword>
<dbReference type="InterPro" id="IPR014729">
    <property type="entry name" value="Rossmann-like_a/b/a_fold"/>
</dbReference>
<dbReference type="Gene3D" id="1.10.240.10">
    <property type="entry name" value="Tyrosyl-Transfer RNA Synthetase"/>
    <property type="match status" value="1"/>
</dbReference>
<comment type="catalytic activity">
    <reaction evidence="7 8">
        <text>tRNA(Tyr) + L-tyrosine + ATP = L-tyrosyl-tRNA(Tyr) + AMP + diphosphate + H(+)</text>
        <dbReference type="Rhea" id="RHEA:10220"/>
        <dbReference type="Rhea" id="RHEA-COMP:9706"/>
        <dbReference type="Rhea" id="RHEA-COMP:9707"/>
        <dbReference type="ChEBI" id="CHEBI:15378"/>
        <dbReference type="ChEBI" id="CHEBI:30616"/>
        <dbReference type="ChEBI" id="CHEBI:33019"/>
        <dbReference type="ChEBI" id="CHEBI:58315"/>
        <dbReference type="ChEBI" id="CHEBI:78442"/>
        <dbReference type="ChEBI" id="CHEBI:78536"/>
        <dbReference type="ChEBI" id="CHEBI:456215"/>
        <dbReference type="EC" id="6.1.1.1"/>
    </reaction>
</comment>
<dbReference type="HAMAP" id="MF_02008">
    <property type="entry name" value="Tyr_tRNA_synth_type3"/>
    <property type="match status" value="1"/>
</dbReference>
<keyword evidence="1 8" id="KW-0963">Cytoplasm</keyword>
<dbReference type="AlphaFoldDB" id="A0AA96V4K4"/>
<keyword evidence="2 8" id="KW-0436">Ligase</keyword>
<dbReference type="InterPro" id="IPR023684">
    <property type="entry name" value="Tyr-tRNA-ligase_3"/>
</dbReference>
<gene>
    <name evidence="8" type="primary">tyrS</name>
    <name evidence="9" type="ORF">MsAm2_02340</name>
</gene>
<evidence type="ECO:0000256" key="5">
    <source>
        <dbReference type="ARBA" id="ARBA00022917"/>
    </source>
</evidence>
<feature type="short sequence motif" description="'HIGH' region" evidence="8">
    <location>
        <begin position="49"/>
        <end position="57"/>
    </location>
</feature>
<dbReference type="InterPro" id="IPR002307">
    <property type="entry name" value="Tyr-tRNA-ligase"/>
</dbReference>
<feature type="binding site" evidence="8">
    <location>
        <position position="44"/>
    </location>
    <ligand>
        <name>L-tyrosine</name>
        <dbReference type="ChEBI" id="CHEBI:58315"/>
    </ligand>
</feature>
<dbReference type="PIRSF" id="PIRSF006588">
    <property type="entry name" value="TyrRS_arch_euk"/>
    <property type="match status" value="1"/>
</dbReference>
<dbReference type="InterPro" id="IPR002305">
    <property type="entry name" value="aa-tRNA-synth_Ic"/>
</dbReference>
<organism evidence="9 10">
    <name type="scientific">Methanolapillus ohkumae</name>
    <dbReference type="NCBI Taxonomy" id="3028298"/>
    <lineage>
        <taxon>Archaea</taxon>
        <taxon>Methanobacteriati</taxon>
        <taxon>Methanobacteriota</taxon>
        <taxon>Stenosarchaea group</taxon>
        <taxon>Methanomicrobia</taxon>
        <taxon>Methanosarcinales</taxon>
        <taxon>Methanosarcinaceae</taxon>
        <taxon>Methanolapillus</taxon>
    </lineage>
</organism>
<dbReference type="PANTHER" id="PTHR46264">
    <property type="entry name" value="TYROSINE-TRNA LIGASE"/>
    <property type="match status" value="1"/>
</dbReference>
<dbReference type="Pfam" id="PF00579">
    <property type="entry name" value="tRNA-synt_1b"/>
    <property type="match status" value="1"/>
</dbReference>
<feature type="binding site" evidence="8">
    <location>
        <position position="173"/>
    </location>
    <ligand>
        <name>L-tyrosine</name>
        <dbReference type="ChEBI" id="CHEBI:58315"/>
    </ligand>
</feature>
<dbReference type="GO" id="GO:0004831">
    <property type="term" value="F:tyrosine-tRNA ligase activity"/>
    <property type="evidence" value="ECO:0007669"/>
    <property type="project" value="UniProtKB-UniRule"/>
</dbReference>
<evidence type="ECO:0000256" key="6">
    <source>
        <dbReference type="ARBA" id="ARBA00023146"/>
    </source>
</evidence>
<evidence type="ECO:0000256" key="4">
    <source>
        <dbReference type="ARBA" id="ARBA00022840"/>
    </source>
</evidence>
<dbReference type="GO" id="GO:0005737">
    <property type="term" value="C:cytoplasm"/>
    <property type="evidence" value="ECO:0007669"/>
    <property type="project" value="UniProtKB-SubCell"/>
</dbReference>
<dbReference type="Gene3D" id="3.40.50.620">
    <property type="entry name" value="HUPs"/>
    <property type="match status" value="1"/>
</dbReference>
<feature type="short sequence motif" description="'KMSKS' region" evidence="8">
    <location>
        <begin position="222"/>
        <end position="226"/>
    </location>
</feature>
<keyword evidence="3 8" id="KW-0547">Nucleotide-binding</keyword>
<reference evidence="9 10" key="1">
    <citation type="submission" date="2023-07" db="EMBL/GenBank/DDBJ databases">
        <title>Closed genome sequence of Methanosarcinaceae archaeon Am2.</title>
        <authorList>
            <person name="Poehlein A."/>
            <person name="Protasov E."/>
            <person name="Platt K."/>
            <person name="Reeh H."/>
            <person name="Daniel R."/>
            <person name="Brune A."/>
        </authorList>
    </citation>
    <scope>NUCLEOTIDE SEQUENCE [LARGE SCALE GENOMIC DNA]</scope>
    <source>
        <strain evidence="9 10">Am2</strain>
    </source>
</reference>
<dbReference type="SUPFAM" id="SSF52374">
    <property type="entry name" value="Nucleotidylyl transferase"/>
    <property type="match status" value="1"/>
</dbReference>
<accession>A0AA96V4K4</accession>
<comment type="subcellular location">
    <subcellularLocation>
        <location evidence="8">Cytoplasm</location>
    </subcellularLocation>
</comment>
<feature type="binding site" evidence="8">
    <location>
        <position position="225"/>
    </location>
    <ligand>
        <name>ATP</name>
        <dbReference type="ChEBI" id="CHEBI:30616"/>
    </ligand>
</feature>
<dbReference type="PANTHER" id="PTHR46264:SF4">
    <property type="entry name" value="TYROSINE--TRNA LIGASE, CYTOPLASMIC"/>
    <property type="match status" value="1"/>
</dbReference>
<feature type="binding site" evidence="8">
    <location>
        <position position="188"/>
    </location>
    <ligand>
        <name>L-tyrosine</name>
        <dbReference type="ChEBI" id="CHEBI:58315"/>
    </ligand>
</feature>
<name>A0AA96V4K4_9EURY</name>
<proteinExistence type="inferred from homology"/>